<dbReference type="Proteomes" id="UP000580861">
    <property type="component" value="Unassembled WGS sequence"/>
</dbReference>
<dbReference type="InterPro" id="IPR024344">
    <property type="entry name" value="MDMPI_metal-binding"/>
</dbReference>
<comment type="similarity">
    <text evidence="1">Belongs to the AHA1 family.</text>
</comment>
<reference evidence="4 5" key="1">
    <citation type="submission" date="2020-08" db="EMBL/GenBank/DDBJ databases">
        <title>Sequencing the genomes of 1000 actinobacteria strains.</title>
        <authorList>
            <person name="Klenk H.-P."/>
        </authorList>
    </citation>
    <scope>NUCLEOTIDE SEQUENCE [LARGE SCALE GENOMIC DNA]</scope>
    <source>
        <strain evidence="4 5">DSM 45272</strain>
    </source>
</reference>
<keyword evidence="5" id="KW-1185">Reference proteome</keyword>
<evidence type="ECO:0000256" key="1">
    <source>
        <dbReference type="ARBA" id="ARBA00006817"/>
    </source>
</evidence>
<feature type="domain" description="Activator of Hsp90 ATPase homologue 1/2-like C-terminal" evidence="2">
    <location>
        <begin position="22"/>
        <end position="155"/>
    </location>
</feature>
<evidence type="ECO:0000313" key="5">
    <source>
        <dbReference type="Proteomes" id="UP000580861"/>
    </source>
</evidence>
<evidence type="ECO:0000313" key="4">
    <source>
        <dbReference type="EMBL" id="MBB5852837.1"/>
    </source>
</evidence>
<protein>
    <submittedName>
        <fullName evidence="4">Uncharacterized protein (TIGR03086 family)</fullName>
    </submittedName>
</protein>
<dbReference type="SUPFAM" id="SSF109854">
    <property type="entry name" value="DinB/YfiT-like putative metalloenzymes"/>
    <property type="match status" value="1"/>
</dbReference>
<dbReference type="EMBL" id="JACHMX010000001">
    <property type="protein sequence ID" value="MBB5852837.1"/>
    <property type="molecule type" value="Genomic_DNA"/>
</dbReference>
<dbReference type="InterPro" id="IPR013538">
    <property type="entry name" value="ASHA1/2-like_C"/>
</dbReference>
<comment type="caution">
    <text evidence="4">The sequence shown here is derived from an EMBL/GenBank/DDBJ whole genome shotgun (WGS) entry which is preliminary data.</text>
</comment>
<proteinExistence type="inferred from homology"/>
<dbReference type="NCBIfam" id="TIGR03086">
    <property type="entry name" value="TIGR03086 family metal-binding protein"/>
    <property type="match status" value="1"/>
</dbReference>
<dbReference type="InterPro" id="IPR017517">
    <property type="entry name" value="Maleyloyr_isom"/>
</dbReference>
<dbReference type="Gene3D" id="1.20.120.450">
    <property type="entry name" value="dinb family like domain"/>
    <property type="match status" value="1"/>
</dbReference>
<dbReference type="InterPro" id="IPR017520">
    <property type="entry name" value="CHP03086"/>
</dbReference>
<dbReference type="CDD" id="cd07826">
    <property type="entry name" value="SRPBCC_CalC_Aha1-like_9"/>
    <property type="match status" value="1"/>
</dbReference>
<dbReference type="Gene3D" id="3.30.530.20">
    <property type="match status" value="1"/>
</dbReference>
<dbReference type="NCBIfam" id="TIGR03083">
    <property type="entry name" value="maleylpyruvate isomerase family mycothiol-dependent enzyme"/>
    <property type="match status" value="1"/>
</dbReference>
<evidence type="ECO:0000259" key="3">
    <source>
        <dbReference type="Pfam" id="PF11716"/>
    </source>
</evidence>
<accession>A0A841B0L8</accession>
<organism evidence="4 5">
    <name type="scientific">Amycolatopsis umgeniensis</name>
    <dbReference type="NCBI Taxonomy" id="336628"/>
    <lineage>
        <taxon>Bacteria</taxon>
        <taxon>Bacillati</taxon>
        <taxon>Actinomycetota</taxon>
        <taxon>Actinomycetes</taxon>
        <taxon>Pseudonocardiales</taxon>
        <taxon>Pseudonocardiaceae</taxon>
        <taxon>Amycolatopsis</taxon>
    </lineage>
</organism>
<dbReference type="RefSeq" id="WP_343072068.1">
    <property type="nucleotide sequence ID" value="NZ_JACHMX010000001.1"/>
</dbReference>
<dbReference type="SUPFAM" id="SSF55961">
    <property type="entry name" value="Bet v1-like"/>
    <property type="match status" value="1"/>
</dbReference>
<name>A0A841B0L8_9PSEU</name>
<dbReference type="Pfam" id="PF08327">
    <property type="entry name" value="AHSA1"/>
    <property type="match status" value="1"/>
</dbReference>
<dbReference type="AlphaFoldDB" id="A0A841B0L8"/>
<sequence length="355" mass="38778">MGRLLSVAKSGDLEIVMTRSFDAPRALVFDAWTKPELVRRWFGPRGCEVVECEIDLRVGGRWRYRLRHDGGMEMLLQGVYQEIDRPERLVSLETNEDCDASEGQALATLTLVEQGGVTTLTQVLRYGSKRIRDAVLESGMERGVGEGFDKLAEAVAVTAKGVNTMNAVMDRYRGRAEAFESKVAAVETGQWENRSPCAEWNARDVVGHIVDMHGAMLRPLGRELGQAPALLEDPLGAFRAARADVEAVLADPVLAATEHETPSGKMTAEQHIDQVVSADMVVHGWDLARATGQDDTIDPEEVARMWPGAQAIPDQMRIPGAFGPGIVVFGPEVKVPEDAPLQDRLLGLLGRDSNA</sequence>
<dbReference type="InterPro" id="IPR023393">
    <property type="entry name" value="START-like_dom_sf"/>
</dbReference>
<dbReference type="GO" id="GO:0046872">
    <property type="term" value="F:metal ion binding"/>
    <property type="evidence" value="ECO:0007669"/>
    <property type="project" value="InterPro"/>
</dbReference>
<dbReference type="Pfam" id="PF11716">
    <property type="entry name" value="MDMPI_N"/>
    <property type="match status" value="1"/>
</dbReference>
<evidence type="ECO:0000259" key="2">
    <source>
        <dbReference type="Pfam" id="PF08327"/>
    </source>
</evidence>
<dbReference type="InterPro" id="IPR034660">
    <property type="entry name" value="DinB/YfiT-like"/>
</dbReference>
<feature type="domain" description="Mycothiol-dependent maleylpyruvate isomerase metal-binding" evidence="3">
    <location>
        <begin position="176"/>
        <end position="288"/>
    </location>
</feature>
<gene>
    <name evidence="4" type="ORF">HDA45_002924</name>
</gene>